<dbReference type="Pfam" id="PF07690">
    <property type="entry name" value="MFS_1"/>
    <property type="match status" value="1"/>
</dbReference>
<accession>A0ABU0YMG8</accession>
<feature type="transmembrane region" description="Helical" evidence="5">
    <location>
        <begin position="98"/>
        <end position="119"/>
    </location>
</feature>
<sequence length="424" mass="44910">MIQILASVFSLLLGAAILVVGNSLLGIVLPVRLGIEHVPEFQSGLVMSAYYLGFVIGSAWIQTLIRRAGHIRAFAAVAAILTAAAMMHALIFDVWVWAGLRVVAGFCMAGLYAIIESWLNVKSSNDNRGQVLSIYVVTIYAASFGGQFLVNIGTVQGTELYCVVGLAVVLSLVPVVLTRVAGPEIDKIRAMSLLSLYRASPLGTVVTCGAGLLSGAFYALGALYANALGLSVFEVSLFMGAPIFGGLALQYPIGWLSDRYDRRTVLLGVLAGTLISSLTVILIAVKQGPFAGTLGAVFVFGGCLAAIYPIAVSQVYDYIDRAEMVGASGGLLLIWSIGAVAGPLIASALMGQFGSAAFFVYLTAIALLLLVFTRYRMVRRVARPADQQTGFVAMQTTSAIANALDPRTDPLPEFYYEDVDPGDR</sequence>
<evidence type="ECO:0000313" key="8">
    <source>
        <dbReference type="Proteomes" id="UP001230156"/>
    </source>
</evidence>
<dbReference type="InterPro" id="IPR036259">
    <property type="entry name" value="MFS_trans_sf"/>
</dbReference>
<dbReference type="Pfam" id="PF00083">
    <property type="entry name" value="Sugar_tr"/>
    <property type="match status" value="1"/>
</dbReference>
<feature type="transmembrane region" description="Helical" evidence="5">
    <location>
        <begin position="158"/>
        <end position="181"/>
    </location>
</feature>
<feature type="transmembrane region" description="Helical" evidence="5">
    <location>
        <begin position="352"/>
        <end position="373"/>
    </location>
</feature>
<keyword evidence="8" id="KW-1185">Reference proteome</keyword>
<dbReference type="SUPFAM" id="SSF103473">
    <property type="entry name" value="MFS general substrate transporter"/>
    <property type="match status" value="1"/>
</dbReference>
<feature type="transmembrane region" description="Helical" evidence="5">
    <location>
        <begin position="73"/>
        <end position="92"/>
    </location>
</feature>
<evidence type="ECO:0000256" key="5">
    <source>
        <dbReference type="SAM" id="Phobius"/>
    </source>
</evidence>
<gene>
    <name evidence="7" type="ORF">Q8A70_09205</name>
</gene>
<feature type="transmembrane region" description="Helical" evidence="5">
    <location>
        <begin position="265"/>
        <end position="285"/>
    </location>
</feature>
<feature type="transmembrane region" description="Helical" evidence="5">
    <location>
        <begin position="42"/>
        <end position="61"/>
    </location>
</feature>
<evidence type="ECO:0000256" key="4">
    <source>
        <dbReference type="ARBA" id="ARBA00023136"/>
    </source>
</evidence>
<dbReference type="RefSeq" id="WP_379955282.1">
    <property type="nucleotide sequence ID" value="NZ_JAUYVI010000003.1"/>
</dbReference>
<feature type="transmembrane region" description="Helical" evidence="5">
    <location>
        <begin position="230"/>
        <end position="253"/>
    </location>
</feature>
<dbReference type="InterPro" id="IPR005828">
    <property type="entry name" value="MFS_sugar_transport-like"/>
</dbReference>
<evidence type="ECO:0000256" key="3">
    <source>
        <dbReference type="ARBA" id="ARBA00022989"/>
    </source>
</evidence>
<feature type="domain" description="Major facilitator superfamily (MFS) profile" evidence="6">
    <location>
        <begin position="2"/>
        <end position="381"/>
    </location>
</feature>
<dbReference type="PANTHER" id="PTHR23521:SF3">
    <property type="entry name" value="MFS TRANSPORTER"/>
    <property type="match status" value="1"/>
</dbReference>
<evidence type="ECO:0000259" key="6">
    <source>
        <dbReference type="PROSITE" id="PS50850"/>
    </source>
</evidence>
<comment type="subcellular location">
    <subcellularLocation>
        <location evidence="1">Membrane</location>
    </subcellularLocation>
</comment>
<dbReference type="PROSITE" id="PS50850">
    <property type="entry name" value="MFS"/>
    <property type="match status" value="1"/>
</dbReference>
<keyword evidence="3 5" id="KW-1133">Transmembrane helix</keyword>
<evidence type="ECO:0000256" key="1">
    <source>
        <dbReference type="ARBA" id="ARBA00004370"/>
    </source>
</evidence>
<feature type="transmembrane region" description="Helical" evidence="5">
    <location>
        <begin position="291"/>
        <end position="312"/>
    </location>
</feature>
<evidence type="ECO:0000256" key="2">
    <source>
        <dbReference type="ARBA" id="ARBA00022692"/>
    </source>
</evidence>
<evidence type="ECO:0000313" key="7">
    <source>
        <dbReference type="EMBL" id="MDQ7247843.1"/>
    </source>
</evidence>
<feature type="transmembrane region" description="Helical" evidence="5">
    <location>
        <begin position="202"/>
        <end position="224"/>
    </location>
</feature>
<dbReference type="PANTHER" id="PTHR23521">
    <property type="entry name" value="TRANSPORTER MFS SUPERFAMILY"/>
    <property type="match status" value="1"/>
</dbReference>
<dbReference type="InterPro" id="IPR011701">
    <property type="entry name" value="MFS"/>
</dbReference>
<proteinExistence type="predicted"/>
<dbReference type="EMBL" id="JAUYVI010000003">
    <property type="protein sequence ID" value="MDQ7247843.1"/>
    <property type="molecule type" value="Genomic_DNA"/>
</dbReference>
<dbReference type="Gene3D" id="1.20.1250.20">
    <property type="entry name" value="MFS general substrate transporter like domains"/>
    <property type="match status" value="2"/>
</dbReference>
<dbReference type="InterPro" id="IPR020846">
    <property type="entry name" value="MFS_dom"/>
</dbReference>
<dbReference type="CDD" id="cd17477">
    <property type="entry name" value="MFS_YcaD_like"/>
    <property type="match status" value="1"/>
</dbReference>
<name>A0ABU0YMG8_9PROT</name>
<protein>
    <submittedName>
        <fullName evidence="7">MFS transporter</fullName>
    </submittedName>
</protein>
<comment type="caution">
    <text evidence="7">The sequence shown here is derived from an EMBL/GenBank/DDBJ whole genome shotgun (WGS) entry which is preliminary data.</text>
</comment>
<dbReference type="InterPro" id="IPR047200">
    <property type="entry name" value="MFS_YcaD-like"/>
</dbReference>
<feature type="transmembrane region" description="Helical" evidence="5">
    <location>
        <begin position="131"/>
        <end position="152"/>
    </location>
</feature>
<feature type="transmembrane region" description="Helical" evidence="5">
    <location>
        <begin position="324"/>
        <end position="346"/>
    </location>
</feature>
<organism evidence="7 8">
    <name type="scientific">Dongia sedimenti</name>
    <dbReference type="NCBI Taxonomy" id="3064282"/>
    <lineage>
        <taxon>Bacteria</taxon>
        <taxon>Pseudomonadati</taxon>
        <taxon>Pseudomonadota</taxon>
        <taxon>Alphaproteobacteria</taxon>
        <taxon>Rhodospirillales</taxon>
        <taxon>Dongiaceae</taxon>
        <taxon>Dongia</taxon>
    </lineage>
</organism>
<keyword evidence="4 5" id="KW-0472">Membrane</keyword>
<reference evidence="8" key="1">
    <citation type="submission" date="2023-08" db="EMBL/GenBank/DDBJ databases">
        <title>Rhodospirillaceae gen. nov., a novel taxon isolated from the Yangtze River Yuezi River estuary sludge.</title>
        <authorList>
            <person name="Ruan L."/>
        </authorList>
    </citation>
    <scope>NUCLEOTIDE SEQUENCE [LARGE SCALE GENOMIC DNA]</scope>
    <source>
        <strain evidence="8">R-7</strain>
    </source>
</reference>
<keyword evidence="2 5" id="KW-0812">Transmembrane</keyword>
<dbReference type="Proteomes" id="UP001230156">
    <property type="component" value="Unassembled WGS sequence"/>
</dbReference>